<dbReference type="Proteomes" id="UP001152885">
    <property type="component" value="Unassembled WGS sequence"/>
</dbReference>
<organism evidence="1 2">
    <name type="scientific">Candida verbasci</name>
    <dbReference type="NCBI Taxonomy" id="1227364"/>
    <lineage>
        <taxon>Eukaryota</taxon>
        <taxon>Fungi</taxon>
        <taxon>Dikarya</taxon>
        <taxon>Ascomycota</taxon>
        <taxon>Saccharomycotina</taxon>
        <taxon>Pichiomycetes</taxon>
        <taxon>Debaryomycetaceae</taxon>
        <taxon>Candida/Lodderomyces clade</taxon>
        <taxon>Candida</taxon>
    </lineage>
</organism>
<dbReference type="OrthoDB" id="10008801at2759"/>
<dbReference type="AlphaFoldDB" id="A0A9W4TZX6"/>
<gene>
    <name evidence="1" type="ORF">CANVERA_P4151</name>
</gene>
<dbReference type="EMBL" id="CANTUO010000004">
    <property type="protein sequence ID" value="CAI5759640.1"/>
    <property type="molecule type" value="Genomic_DNA"/>
</dbReference>
<protein>
    <submittedName>
        <fullName evidence="1">Uncharacterized protein</fullName>
    </submittedName>
</protein>
<name>A0A9W4TZX6_9ASCO</name>
<keyword evidence="2" id="KW-1185">Reference proteome</keyword>
<evidence type="ECO:0000313" key="2">
    <source>
        <dbReference type="Proteomes" id="UP001152885"/>
    </source>
</evidence>
<evidence type="ECO:0000313" key="1">
    <source>
        <dbReference type="EMBL" id="CAI5759640.1"/>
    </source>
</evidence>
<accession>A0A9W4TZX6</accession>
<comment type="caution">
    <text evidence="1">The sequence shown here is derived from an EMBL/GenBank/DDBJ whole genome shotgun (WGS) entry which is preliminary data.</text>
</comment>
<sequence>MFKRSIRCLPTYNRQQYRFFFKAAPSPEETAATVEKVKKALQENPELMKLTLEFKQLLTKKGLMNQSNLKPSLTTMMKLLSDSEIREHGNKLKKFLDESNINISKEELAVLNGAMFKGKDI</sequence>
<proteinExistence type="predicted"/>
<reference evidence="1" key="1">
    <citation type="submission" date="2022-12" db="EMBL/GenBank/DDBJ databases">
        <authorList>
            <person name="Brejova B."/>
        </authorList>
    </citation>
    <scope>NUCLEOTIDE SEQUENCE</scope>
</reference>